<proteinExistence type="predicted"/>
<evidence type="ECO:0000256" key="1">
    <source>
        <dbReference type="SAM" id="SignalP"/>
    </source>
</evidence>
<name>A0A0V0QQF0_PSEPJ</name>
<dbReference type="EMBL" id="LDAU01000116">
    <property type="protein sequence ID" value="KRX04428.1"/>
    <property type="molecule type" value="Genomic_DNA"/>
</dbReference>
<evidence type="ECO:0000313" key="2">
    <source>
        <dbReference type="EMBL" id="KRX04428.1"/>
    </source>
</evidence>
<organism evidence="2 3">
    <name type="scientific">Pseudocohnilembus persalinus</name>
    <name type="common">Ciliate</name>
    <dbReference type="NCBI Taxonomy" id="266149"/>
    <lineage>
        <taxon>Eukaryota</taxon>
        <taxon>Sar</taxon>
        <taxon>Alveolata</taxon>
        <taxon>Ciliophora</taxon>
        <taxon>Intramacronucleata</taxon>
        <taxon>Oligohymenophorea</taxon>
        <taxon>Scuticociliatia</taxon>
        <taxon>Philasterida</taxon>
        <taxon>Pseudocohnilembidae</taxon>
        <taxon>Pseudocohnilembus</taxon>
    </lineage>
</organism>
<feature type="signal peptide" evidence="1">
    <location>
        <begin position="1"/>
        <end position="18"/>
    </location>
</feature>
<dbReference type="AlphaFoldDB" id="A0A0V0QQF0"/>
<evidence type="ECO:0000313" key="3">
    <source>
        <dbReference type="Proteomes" id="UP000054937"/>
    </source>
</evidence>
<keyword evidence="3" id="KW-1185">Reference proteome</keyword>
<dbReference type="Proteomes" id="UP000054937">
    <property type="component" value="Unassembled WGS sequence"/>
</dbReference>
<keyword evidence="1" id="KW-0732">Signal</keyword>
<protein>
    <submittedName>
        <fullName evidence="2">Uncharacterized protein</fullName>
    </submittedName>
</protein>
<gene>
    <name evidence="2" type="ORF">PPERSA_00197</name>
</gene>
<comment type="caution">
    <text evidence="2">The sequence shown here is derived from an EMBL/GenBank/DDBJ whole genome shotgun (WGS) entry which is preliminary data.</text>
</comment>
<reference evidence="2 3" key="1">
    <citation type="journal article" date="2015" name="Sci. Rep.">
        <title>Genome of the facultative scuticociliatosis pathogen Pseudocohnilembus persalinus provides insight into its virulence through horizontal gene transfer.</title>
        <authorList>
            <person name="Xiong J."/>
            <person name="Wang G."/>
            <person name="Cheng J."/>
            <person name="Tian M."/>
            <person name="Pan X."/>
            <person name="Warren A."/>
            <person name="Jiang C."/>
            <person name="Yuan D."/>
            <person name="Miao W."/>
        </authorList>
    </citation>
    <scope>NUCLEOTIDE SEQUENCE [LARGE SCALE GENOMIC DNA]</scope>
    <source>
        <strain evidence="2">36N120E</strain>
    </source>
</reference>
<sequence length="121" mass="13949">MKFISLLILIISIYFSQQGLIKDIYCDIEWILDNDMCDNKFPAKLVQQDCDIDNTQDINTKTEWECFFNVMCAHQANSSFKGWTLGALRLVYQPILTLKYDKNFDGHFSAIELGCTASSYP</sequence>
<accession>A0A0V0QQF0</accession>
<dbReference type="InParanoid" id="A0A0V0QQF0"/>
<feature type="chain" id="PRO_5006867539" evidence="1">
    <location>
        <begin position="19"/>
        <end position="121"/>
    </location>
</feature>